<dbReference type="GO" id="GO:0005615">
    <property type="term" value="C:extracellular space"/>
    <property type="evidence" value="ECO:0007669"/>
    <property type="project" value="TreeGrafter"/>
</dbReference>
<sequence length="509" mass="52371">MVASAAALAALGGPAVASAEQGAILNANSPDAIEGSYIVVLKDGVSAAAEASEHADQYGAKVTRTFKHALRGYAAKMSESAARRLAADPSVAYVEQNQRVSVAADQLNPPSWGLDRIDQRDLPLDNKYSYSTTASTVTAYIIDTGIRTSHRDFEGRATWGTNTVDSNNTDCNGHGTHVAGTVGGETYGVAKDVKLIAVKVLNCAGSGTYDGVIAGIDWVTSHHQSGQPAVANMSLGGPASQAVDDAVRRSINDGVTYALAAGNDYGANACNTSPARTTEAITVGSTTSSDARSDFSNVGPCLDIFAPGSNITSAWMGSDTDERTISGTSMATPHVAGAAALYLADNPSASPQAVRDHLVSQGTQGKVGNPGSGSPNVLLYTGSDGNTDPEPEPGSCSGSNTTDVSIPDAGSAVTSTITLSNCGRNASSSAKISVDIKHTYRGDLVIDLISPTGAVINLKSASIWDGADNVVTTYTKNLSAYSADGSWKLRVRDVYRGDTGYIDSWSITA</sequence>
<proteinExistence type="inferred from homology"/>
<feature type="active site" description="Charge relay system" evidence="5">
    <location>
        <position position="174"/>
    </location>
</feature>
<keyword evidence="8" id="KW-0732">Signal</keyword>
<dbReference type="PROSITE" id="PS00137">
    <property type="entry name" value="SUBTILASE_HIS"/>
    <property type="match status" value="1"/>
</dbReference>
<dbReference type="STRING" id="1111738.GCA_000427905_00213"/>
<dbReference type="InterPro" id="IPR000209">
    <property type="entry name" value="Peptidase_S8/S53_dom"/>
</dbReference>
<keyword evidence="2 5" id="KW-0645">Protease</keyword>
<dbReference type="PROSITE" id="PS51829">
    <property type="entry name" value="P_HOMO_B"/>
    <property type="match status" value="1"/>
</dbReference>
<comment type="similarity">
    <text evidence="1 5 6">Belongs to the peptidase S8 family.</text>
</comment>
<dbReference type="FunFam" id="3.40.50.200:FF:000014">
    <property type="entry name" value="Proteinase K"/>
    <property type="match status" value="1"/>
</dbReference>
<keyword evidence="3 5" id="KW-0378">Hydrolase</keyword>
<dbReference type="PROSITE" id="PS00138">
    <property type="entry name" value="SUBTILASE_SER"/>
    <property type="match status" value="1"/>
</dbReference>
<dbReference type="PANTHER" id="PTHR43806:SF11">
    <property type="entry name" value="CEREVISIN-RELATED"/>
    <property type="match status" value="1"/>
</dbReference>
<dbReference type="GO" id="GO:0006508">
    <property type="term" value="P:proteolysis"/>
    <property type="evidence" value="ECO:0007669"/>
    <property type="project" value="UniProtKB-KW"/>
</dbReference>
<evidence type="ECO:0000256" key="7">
    <source>
        <dbReference type="SAM" id="MobiDB-lite"/>
    </source>
</evidence>
<dbReference type="Gene3D" id="2.60.120.260">
    <property type="entry name" value="Galactose-binding domain-like"/>
    <property type="match status" value="1"/>
</dbReference>
<dbReference type="Gene3D" id="3.30.70.80">
    <property type="entry name" value="Peptidase S8 propeptide/proteinase inhibitor I9"/>
    <property type="match status" value="1"/>
</dbReference>
<dbReference type="SUPFAM" id="SSF49785">
    <property type="entry name" value="Galactose-binding domain-like"/>
    <property type="match status" value="1"/>
</dbReference>
<feature type="active site" description="Charge relay system" evidence="5">
    <location>
        <position position="143"/>
    </location>
</feature>
<dbReference type="InterPro" id="IPR008979">
    <property type="entry name" value="Galactose-bd-like_sf"/>
</dbReference>
<evidence type="ECO:0000313" key="10">
    <source>
        <dbReference type="EMBL" id="PZM98598.1"/>
    </source>
</evidence>
<accession>A0A2W4JKA5</accession>
<evidence type="ECO:0000256" key="4">
    <source>
        <dbReference type="ARBA" id="ARBA00022825"/>
    </source>
</evidence>
<evidence type="ECO:0000256" key="6">
    <source>
        <dbReference type="RuleBase" id="RU003355"/>
    </source>
</evidence>
<dbReference type="InterPro" id="IPR022398">
    <property type="entry name" value="Peptidase_S8_His-AS"/>
</dbReference>
<dbReference type="PROSITE" id="PS00136">
    <property type="entry name" value="SUBTILASE_ASP"/>
    <property type="match status" value="1"/>
</dbReference>
<evidence type="ECO:0000256" key="8">
    <source>
        <dbReference type="SAM" id="SignalP"/>
    </source>
</evidence>
<evidence type="ECO:0000256" key="2">
    <source>
        <dbReference type="ARBA" id="ARBA00022670"/>
    </source>
</evidence>
<dbReference type="GO" id="GO:0004252">
    <property type="term" value="F:serine-type endopeptidase activity"/>
    <property type="evidence" value="ECO:0007669"/>
    <property type="project" value="UniProtKB-UniRule"/>
</dbReference>
<feature type="signal peptide" evidence="8">
    <location>
        <begin position="1"/>
        <end position="19"/>
    </location>
</feature>
<dbReference type="InterPro" id="IPR037045">
    <property type="entry name" value="S8pro/Inhibitor_I9_sf"/>
</dbReference>
<evidence type="ECO:0000256" key="1">
    <source>
        <dbReference type="ARBA" id="ARBA00011073"/>
    </source>
</evidence>
<dbReference type="InterPro" id="IPR034193">
    <property type="entry name" value="PCSK9_ProteinaseK-like"/>
</dbReference>
<dbReference type="InterPro" id="IPR002884">
    <property type="entry name" value="P_dom"/>
</dbReference>
<dbReference type="InterPro" id="IPR023828">
    <property type="entry name" value="Peptidase_S8_Ser-AS"/>
</dbReference>
<feature type="region of interest" description="Disordered" evidence="7">
    <location>
        <begin position="352"/>
        <end position="405"/>
    </location>
</feature>
<dbReference type="PANTHER" id="PTHR43806">
    <property type="entry name" value="PEPTIDASE S8"/>
    <property type="match status" value="1"/>
</dbReference>
<dbReference type="SUPFAM" id="SSF52743">
    <property type="entry name" value="Subtilisin-like"/>
    <property type="match status" value="1"/>
</dbReference>
<dbReference type="PROSITE" id="PS51892">
    <property type="entry name" value="SUBTILASE"/>
    <property type="match status" value="1"/>
</dbReference>
<dbReference type="InterPro" id="IPR015500">
    <property type="entry name" value="Peptidase_S8_subtilisin-rel"/>
</dbReference>
<feature type="domain" description="P/Homo B" evidence="9">
    <location>
        <begin position="387"/>
        <end position="509"/>
    </location>
</feature>
<dbReference type="InterPro" id="IPR050131">
    <property type="entry name" value="Peptidase_S8_subtilisin-like"/>
</dbReference>
<gene>
    <name evidence="10" type="ORF">DIU77_07545</name>
</gene>
<dbReference type="InterPro" id="IPR023827">
    <property type="entry name" value="Peptidase_S8_Asp-AS"/>
</dbReference>
<feature type="chain" id="PRO_5016002356" evidence="8">
    <location>
        <begin position="20"/>
        <end position="509"/>
    </location>
</feature>
<dbReference type="InterPro" id="IPR036852">
    <property type="entry name" value="Peptidase_S8/S53_dom_sf"/>
</dbReference>
<evidence type="ECO:0000256" key="3">
    <source>
        <dbReference type="ARBA" id="ARBA00022801"/>
    </source>
</evidence>
<dbReference type="SUPFAM" id="SSF54897">
    <property type="entry name" value="Protease propeptides/inhibitors"/>
    <property type="match status" value="1"/>
</dbReference>
<reference evidence="10" key="1">
    <citation type="submission" date="2018-05" db="EMBL/GenBank/DDBJ databases">
        <authorList>
            <person name="Lanie J.A."/>
            <person name="Ng W.-L."/>
            <person name="Kazmierczak K.M."/>
            <person name="Andrzejewski T.M."/>
            <person name="Davidsen T.M."/>
            <person name="Wayne K.J."/>
            <person name="Tettelin H."/>
            <person name="Glass J.I."/>
            <person name="Rusch D."/>
            <person name="Podicherti R."/>
            <person name="Tsui H.-C.T."/>
            <person name="Winkler M.E."/>
        </authorList>
    </citation>
    <scope>NUCLEOTIDE SEQUENCE</scope>
    <source>
        <strain evidence="10">ZC4RG45</strain>
    </source>
</reference>
<name>A0A2W4JKA5_9PSEU</name>
<evidence type="ECO:0000256" key="5">
    <source>
        <dbReference type="PROSITE-ProRule" id="PRU01240"/>
    </source>
</evidence>
<feature type="active site" description="Charge relay system" evidence="5">
    <location>
        <position position="329"/>
    </location>
</feature>
<dbReference type="CDD" id="cd04077">
    <property type="entry name" value="Peptidases_S8_PCSK9_ProteinaseK_like"/>
    <property type="match status" value="1"/>
</dbReference>
<dbReference type="AlphaFoldDB" id="A0A2W4JKA5"/>
<comment type="caution">
    <text evidence="10">The sequence shown here is derived from an EMBL/GenBank/DDBJ whole genome shotgun (WGS) entry which is preliminary data.</text>
</comment>
<dbReference type="EMBL" id="QGUI01000233">
    <property type="protein sequence ID" value="PZM98598.1"/>
    <property type="molecule type" value="Genomic_DNA"/>
</dbReference>
<protein>
    <submittedName>
        <fullName evidence="10">Serine protease</fullName>
    </submittedName>
</protein>
<keyword evidence="4 5" id="KW-0720">Serine protease</keyword>
<dbReference type="Pfam" id="PF01483">
    <property type="entry name" value="P_proprotein"/>
    <property type="match status" value="1"/>
</dbReference>
<dbReference type="Pfam" id="PF00082">
    <property type="entry name" value="Peptidase_S8"/>
    <property type="match status" value="1"/>
</dbReference>
<dbReference type="Gene3D" id="3.40.50.200">
    <property type="entry name" value="Peptidase S8/S53 domain"/>
    <property type="match status" value="1"/>
</dbReference>
<dbReference type="PRINTS" id="PR00723">
    <property type="entry name" value="SUBTILISIN"/>
</dbReference>
<evidence type="ECO:0000259" key="9">
    <source>
        <dbReference type="PROSITE" id="PS51829"/>
    </source>
</evidence>
<dbReference type="Pfam" id="PF05922">
    <property type="entry name" value="Inhibitor_I9"/>
    <property type="match status" value="1"/>
</dbReference>
<dbReference type="InterPro" id="IPR010259">
    <property type="entry name" value="S8pro/Inhibitor_I9"/>
</dbReference>
<organism evidence="10">
    <name type="scientific">Thermocrispum agreste</name>
    <dbReference type="NCBI Taxonomy" id="37925"/>
    <lineage>
        <taxon>Bacteria</taxon>
        <taxon>Bacillati</taxon>
        <taxon>Actinomycetota</taxon>
        <taxon>Actinomycetes</taxon>
        <taxon>Pseudonocardiales</taxon>
        <taxon>Pseudonocardiaceae</taxon>
        <taxon>Thermocrispum</taxon>
    </lineage>
</organism>